<sequence>MRYTLLPNSTLKISQLGLGTMTFGVQNTLADAFEQLNYAIANGINLIDTAEMYPVPPSKETYGLTEEYIGQWIEKFKKRGDVILATKIIGPVRQPDTPIRNSQRLDKLNIQQALNSSLKRLKTDYIDLYQLHWPERKTNIFGQLTYNYPTDEEKNDSFLETLEALNDEVKAGKIRYIGVSNETPYGLMRYLNLAKQHNLPKVLTIQNPYSLLNRTFEVALSEICYYEDVKLLAYSCLGFGTLTGKYLNGQKPEGARNTLFNRFVRYSSEQAIKATEAYVALAHEFGLSPAVMSLAYVNNQPFNASTILGATTLKQLRENIDSLNVTLSQDLLIEINRIHTQYPFPSP</sequence>
<feature type="domain" description="NADP-dependent oxidoreductase" evidence="2">
    <location>
        <begin position="16"/>
        <end position="337"/>
    </location>
</feature>
<keyword evidence="1" id="KW-0560">Oxidoreductase</keyword>
<reference evidence="3 4" key="1">
    <citation type="submission" date="2024-09" db="EMBL/GenBank/DDBJ databases">
        <authorList>
            <person name="Sun Q."/>
            <person name="Mori K."/>
        </authorList>
    </citation>
    <scope>NUCLEOTIDE SEQUENCE [LARGE SCALE GENOMIC DNA]</scope>
    <source>
        <strain evidence="3 4">CCM 8545</strain>
    </source>
</reference>
<dbReference type="CDD" id="cd19094">
    <property type="entry name" value="AKR_Tas-like"/>
    <property type="match status" value="1"/>
</dbReference>
<dbReference type="Pfam" id="PF00248">
    <property type="entry name" value="Aldo_ket_red"/>
    <property type="match status" value="1"/>
</dbReference>
<evidence type="ECO:0000313" key="3">
    <source>
        <dbReference type="EMBL" id="MFC0179081.1"/>
    </source>
</evidence>
<dbReference type="PRINTS" id="PR00069">
    <property type="entry name" value="ALDKETRDTASE"/>
</dbReference>
<evidence type="ECO:0000313" key="4">
    <source>
        <dbReference type="Proteomes" id="UP001589758"/>
    </source>
</evidence>
<dbReference type="InterPro" id="IPR023210">
    <property type="entry name" value="NADP_OxRdtase_dom"/>
</dbReference>
<protein>
    <submittedName>
        <fullName evidence="3">NADP(H)-dependent aldo-keto reductase</fullName>
    </submittedName>
</protein>
<dbReference type="SUPFAM" id="SSF51430">
    <property type="entry name" value="NAD(P)-linked oxidoreductase"/>
    <property type="match status" value="1"/>
</dbReference>
<dbReference type="PANTHER" id="PTHR43364:SF4">
    <property type="entry name" value="NAD(P)-LINKED OXIDOREDUCTASE SUPERFAMILY PROTEIN"/>
    <property type="match status" value="1"/>
</dbReference>
<dbReference type="Proteomes" id="UP001589758">
    <property type="component" value="Unassembled WGS sequence"/>
</dbReference>
<accession>A0ABV6CBZ2</accession>
<dbReference type="InterPro" id="IPR036812">
    <property type="entry name" value="NAD(P)_OxRdtase_dom_sf"/>
</dbReference>
<name>A0ABV6CBZ2_9GAMM</name>
<dbReference type="InterPro" id="IPR020471">
    <property type="entry name" value="AKR"/>
</dbReference>
<dbReference type="EMBL" id="JBHLXE010000027">
    <property type="protein sequence ID" value="MFC0179081.1"/>
    <property type="molecule type" value="Genomic_DNA"/>
</dbReference>
<comment type="caution">
    <text evidence="3">The sequence shown here is derived from an EMBL/GenBank/DDBJ whole genome shotgun (WGS) entry which is preliminary data.</text>
</comment>
<dbReference type="PANTHER" id="PTHR43364">
    <property type="entry name" value="NADH-SPECIFIC METHYLGLYOXAL REDUCTASE-RELATED"/>
    <property type="match status" value="1"/>
</dbReference>
<evidence type="ECO:0000256" key="1">
    <source>
        <dbReference type="ARBA" id="ARBA00023002"/>
    </source>
</evidence>
<organism evidence="3 4">
    <name type="scientific">Thorsellia kenyensis</name>
    <dbReference type="NCBI Taxonomy" id="1549888"/>
    <lineage>
        <taxon>Bacteria</taxon>
        <taxon>Pseudomonadati</taxon>
        <taxon>Pseudomonadota</taxon>
        <taxon>Gammaproteobacteria</taxon>
        <taxon>Enterobacterales</taxon>
        <taxon>Thorselliaceae</taxon>
        <taxon>Thorsellia</taxon>
    </lineage>
</organism>
<dbReference type="RefSeq" id="WP_385876174.1">
    <property type="nucleotide sequence ID" value="NZ_JBHLXE010000027.1"/>
</dbReference>
<dbReference type="Gene3D" id="3.20.20.100">
    <property type="entry name" value="NADP-dependent oxidoreductase domain"/>
    <property type="match status" value="1"/>
</dbReference>
<evidence type="ECO:0000259" key="2">
    <source>
        <dbReference type="Pfam" id="PF00248"/>
    </source>
</evidence>
<gene>
    <name evidence="3" type="ORF">ACFFIT_03045</name>
</gene>
<dbReference type="InterPro" id="IPR050523">
    <property type="entry name" value="AKR_Detox_Biosynth"/>
</dbReference>
<keyword evidence="4" id="KW-1185">Reference proteome</keyword>
<dbReference type="NCBIfam" id="NF007912">
    <property type="entry name" value="PRK10625.1"/>
    <property type="match status" value="1"/>
</dbReference>
<proteinExistence type="predicted"/>